<name>A0A1F6DL66_9BACT</name>
<evidence type="ECO:0000313" key="3">
    <source>
        <dbReference type="Proteomes" id="UP000176511"/>
    </source>
</evidence>
<dbReference type="CDD" id="cd21133">
    <property type="entry name" value="EVE"/>
    <property type="match status" value="1"/>
</dbReference>
<dbReference type="PANTHER" id="PTHR14087:SF7">
    <property type="entry name" value="THYMOCYTE NUCLEAR PROTEIN 1"/>
    <property type="match status" value="1"/>
</dbReference>
<dbReference type="InterPro" id="IPR015947">
    <property type="entry name" value="PUA-like_sf"/>
</dbReference>
<protein>
    <submittedName>
        <fullName evidence="2">EVE domain-containing protein</fullName>
    </submittedName>
</protein>
<feature type="domain" description="EVE" evidence="1">
    <location>
        <begin position="7"/>
        <end position="152"/>
    </location>
</feature>
<dbReference type="InterPro" id="IPR002740">
    <property type="entry name" value="EVE_domain"/>
</dbReference>
<dbReference type="PANTHER" id="PTHR14087">
    <property type="entry name" value="THYMOCYTE NUCLEAR PROTEIN 1"/>
    <property type="match status" value="1"/>
</dbReference>
<dbReference type="AlphaFoldDB" id="A0A1F6DL66"/>
<proteinExistence type="predicted"/>
<dbReference type="InterPro" id="IPR047197">
    <property type="entry name" value="THYN1-like_EVE"/>
</dbReference>
<evidence type="ECO:0000259" key="1">
    <source>
        <dbReference type="Pfam" id="PF01878"/>
    </source>
</evidence>
<comment type="caution">
    <text evidence="2">The sequence shown here is derived from an EMBL/GenBank/DDBJ whole genome shotgun (WGS) entry which is preliminary data.</text>
</comment>
<dbReference type="STRING" id="1798491.A3C87_02185"/>
<reference evidence="2 3" key="1">
    <citation type="journal article" date="2016" name="Nat. Commun.">
        <title>Thousands of microbial genomes shed light on interconnected biogeochemical processes in an aquifer system.</title>
        <authorList>
            <person name="Anantharaman K."/>
            <person name="Brown C.T."/>
            <person name="Hug L.A."/>
            <person name="Sharon I."/>
            <person name="Castelle C.J."/>
            <person name="Probst A.J."/>
            <person name="Thomas B.C."/>
            <person name="Singh A."/>
            <person name="Wilkins M.J."/>
            <person name="Karaoz U."/>
            <person name="Brodie E.L."/>
            <person name="Williams K.H."/>
            <person name="Hubbard S.S."/>
            <person name="Banfield J.F."/>
        </authorList>
    </citation>
    <scope>NUCLEOTIDE SEQUENCE [LARGE SCALE GENOMIC DNA]</scope>
</reference>
<dbReference type="SUPFAM" id="SSF88697">
    <property type="entry name" value="PUA domain-like"/>
    <property type="match status" value="1"/>
</dbReference>
<dbReference type="Pfam" id="PF01878">
    <property type="entry name" value="EVE"/>
    <property type="match status" value="1"/>
</dbReference>
<organism evidence="2 3">
    <name type="scientific">Candidatus Kaiserbacteria bacterium RIFCSPHIGHO2_02_FULL_49_34</name>
    <dbReference type="NCBI Taxonomy" id="1798491"/>
    <lineage>
        <taxon>Bacteria</taxon>
        <taxon>Candidatus Kaiseribacteriota</taxon>
    </lineage>
</organism>
<dbReference type="EMBL" id="MFLE01000011">
    <property type="protein sequence ID" value="OGG62077.1"/>
    <property type="molecule type" value="Genomic_DNA"/>
</dbReference>
<gene>
    <name evidence="2" type="ORF">A3C87_02185</name>
</gene>
<sequence>MKKYERAWLMKSEPCCYSIDDLMRDGVTPWEGVRNYQARNFMWRDMKVGDLVFFYHSNEKPSHIAGLGEVASEPYPDKTQFDPKDEYFDPKATKEKPRWFLVDVKFKEKFAEPITLPQLKLDPDFATLPLLQKGSRLSILPINSIHAELLVEIGRSV</sequence>
<accession>A0A1F6DL66</accession>
<dbReference type="Gene3D" id="3.10.590.10">
    <property type="entry name" value="ph1033 like domains"/>
    <property type="match status" value="1"/>
</dbReference>
<evidence type="ECO:0000313" key="2">
    <source>
        <dbReference type="EMBL" id="OGG62077.1"/>
    </source>
</evidence>
<dbReference type="InterPro" id="IPR052181">
    <property type="entry name" value="5hmC_binding"/>
</dbReference>
<dbReference type="Proteomes" id="UP000176511">
    <property type="component" value="Unassembled WGS sequence"/>
</dbReference>